<dbReference type="PANTHER" id="PTHR30473">
    <property type="entry name" value="PROTEIN PHOH"/>
    <property type="match status" value="1"/>
</dbReference>
<dbReference type="NCBIfam" id="NF007827">
    <property type="entry name" value="PRK10536.1"/>
    <property type="match status" value="1"/>
</dbReference>
<dbReference type="InterPro" id="IPR003714">
    <property type="entry name" value="PhoH"/>
</dbReference>
<reference evidence="10 11" key="1">
    <citation type="submission" date="2019-05" db="EMBL/GenBank/DDBJ databases">
        <title>Genome sequence of Klebsiella sp strain TOUT106.</title>
        <authorList>
            <person name="Rahi P."/>
            <person name="Chaudhari D."/>
        </authorList>
    </citation>
    <scope>NUCLEOTIDE SEQUENCE [LARGE SCALE GENOMIC DNA]</scope>
    <source>
        <strain evidence="10 11">TOUT106</strain>
    </source>
</reference>
<accession>A0A5R9L885</accession>
<dbReference type="GO" id="GO:0005524">
    <property type="term" value="F:ATP binding"/>
    <property type="evidence" value="ECO:0007669"/>
    <property type="project" value="UniProtKB-KW"/>
</dbReference>
<feature type="compositionally biased region" description="Basic and acidic residues" evidence="8">
    <location>
        <begin position="109"/>
        <end position="125"/>
    </location>
</feature>
<comment type="subcellular location">
    <subcellularLocation>
        <location evidence="1">Cytoplasm</location>
    </subcellularLocation>
</comment>
<dbReference type="AlphaFoldDB" id="A0A5R9L885"/>
<evidence type="ECO:0000256" key="4">
    <source>
        <dbReference type="ARBA" id="ARBA00022741"/>
    </source>
</evidence>
<gene>
    <name evidence="10" type="primary">phoH</name>
    <name evidence="10" type="ORF">FE839_23880</name>
</gene>
<evidence type="ECO:0000256" key="1">
    <source>
        <dbReference type="ARBA" id="ARBA00004496"/>
    </source>
</evidence>
<dbReference type="PANTHER" id="PTHR30473:SF3">
    <property type="entry name" value="PROTEIN PHOH"/>
    <property type="match status" value="1"/>
</dbReference>
<evidence type="ECO:0000313" key="11">
    <source>
        <dbReference type="Proteomes" id="UP000307430"/>
    </source>
</evidence>
<dbReference type="InterPro" id="IPR027417">
    <property type="entry name" value="P-loop_NTPase"/>
</dbReference>
<evidence type="ECO:0000256" key="6">
    <source>
        <dbReference type="ARBA" id="ARBA00073277"/>
    </source>
</evidence>
<organism evidence="10 11">
    <name type="scientific">Klebsiella indica</name>
    <dbReference type="NCBI Taxonomy" id="2582917"/>
    <lineage>
        <taxon>Bacteria</taxon>
        <taxon>Pseudomonadati</taxon>
        <taxon>Pseudomonadota</taxon>
        <taxon>Gammaproteobacteria</taxon>
        <taxon>Enterobacterales</taxon>
        <taxon>Enterobacteriaceae</taxon>
        <taxon>Klebsiella/Raoultella group</taxon>
        <taxon>Klebsiella</taxon>
    </lineage>
</organism>
<comment type="caution">
    <text evidence="10">The sequence shown here is derived from an EMBL/GenBank/DDBJ whole genome shotgun (WGS) entry which is preliminary data.</text>
</comment>
<proteinExistence type="inferred from homology"/>
<keyword evidence="5" id="KW-0067">ATP-binding</keyword>
<evidence type="ECO:0000256" key="3">
    <source>
        <dbReference type="ARBA" id="ARBA00022490"/>
    </source>
</evidence>
<dbReference type="SUPFAM" id="SSF52540">
    <property type="entry name" value="P-loop containing nucleoside triphosphate hydrolases"/>
    <property type="match status" value="1"/>
</dbReference>
<dbReference type="GO" id="GO:0005829">
    <property type="term" value="C:cytosol"/>
    <property type="evidence" value="ECO:0007669"/>
    <property type="project" value="TreeGrafter"/>
</dbReference>
<comment type="similarity">
    <text evidence="2">Belongs to the PhoH family.</text>
</comment>
<dbReference type="FunFam" id="3.40.50.300:FF:000455">
    <property type="entry name" value="Phosphate starvation-inducible ATPase PhoH"/>
    <property type="match status" value="1"/>
</dbReference>
<dbReference type="Proteomes" id="UP000307430">
    <property type="component" value="Unassembled WGS sequence"/>
</dbReference>
<evidence type="ECO:0000256" key="2">
    <source>
        <dbReference type="ARBA" id="ARBA00010393"/>
    </source>
</evidence>
<name>A0A5R9L885_9ENTR</name>
<keyword evidence="4" id="KW-0547">Nucleotide-binding</keyword>
<evidence type="ECO:0000256" key="5">
    <source>
        <dbReference type="ARBA" id="ARBA00022840"/>
    </source>
</evidence>
<dbReference type="Pfam" id="PF02562">
    <property type="entry name" value="PhoH"/>
    <property type="match status" value="1"/>
</dbReference>
<evidence type="ECO:0000256" key="7">
    <source>
        <dbReference type="ARBA" id="ARBA00078236"/>
    </source>
</evidence>
<dbReference type="Gene3D" id="3.40.50.300">
    <property type="entry name" value="P-loop containing nucleotide triphosphate hydrolases"/>
    <property type="match status" value="1"/>
</dbReference>
<dbReference type="InterPro" id="IPR051451">
    <property type="entry name" value="PhoH2-like"/>
</dbReference>
<keyword evidence="3" id="KW-0963">Cytoplasm</keyword>
<evidence type="ECO:0000256" key="8">
    <source>
        <dbReference type="SAM" id="MobiDB-lite"/>
    </source>
</evidence>
<feature type="domain" description="PhoH-like protein" evidence="9">
    <location>
        <begin position="151"/>
        <end position="355"/>
    </location>
</feature>
<dbReference type="EMBL" id="VCHQ01000043">
    <property type="protein sequence ID" value="TLV04786.1"/>
    <property type="molecule type" value="Genomic_DNA"/>
</dbReference>
<sequence>MPDCCNGKRQASYRTYQHGGRISDRDYCPSNLSPSPYTTENPYTDKVIGARSHNPLSIRHASNGLQGSQTSIVRAHNRVDIDACDVNQQRKVLSMGRQKAVTRARREAKRVLRQDSRSHKQREEESVTSLVQMSGVEAIGMARDSRDASPIEARNDAQAHYLNAIDSKQLIFATGEAGCGKTWISAAKAAEALIHKDVDRIIVTRPVLQADEDLGFLPGDIAEKFAPYFRPVYDVLVRRLGASFMQYCLRPEIGKVEIAPFAYMRGRTFENAVVILDEAQNVTAAQMKMFLTRLGENVTVIVNGDITQCDLPSGVRSGLADALARFEEDEMVGIVRFTADDCVRSTLCQRALQAYY</sequence>
<keyword evidence="11" id="KW-1185">Reference proteome</keyword>
<protein>
    <recommendedName>
        <fullName evidence="6">Protein PhoH</fullName>
    </recommendedName>
    <alternativeName>
        <fullName evidence="7">Phosphate starvation-inducible protein PsiH</fullName>
    </alternativeName>
</protein>
<feature type="region of interest" description="Disordered" evidence="8">
    <location>
        <begin position="95"/>
        <end position="129"/>
    </location>
</feature>
<evidence type="ECO:0000259" key="9">
    <source>
        <dbReference type="Pfam" id="PF02562"/>
    </source>
</evidence>
<evidence type="ECO:0000313" key="10">
    <source>
        <dbReference type="EMBL" id="TLV04786.1"/>
    </source>
</evidence>